<feature type="compositionally biased region" description="Polar residues" evidence="1">
    <location>
        <begin position="19"/>
        <end position="49"/>
    </location>
</feature>
<dbReference type="Gene3D" id="2.60.40.2440">
    <property type="entry name" value="Carbohydrate binding type-21 domain"/>
    <property type="match status" value="1"/>
</dbReference>
<organism evidence="3 4">
    <name type="scientific">Arxiozyma heterogenica</name>
    <dbReference type="NCBI Taxonomy" id="278026"/>
    <lineage>
        <taxon>Eukaryota</taxon>
        <taxon>Fungi</taxon>
        <taxon>Dikarya</taxon>
        <taxon>Ascomycota</taxon>
        <taxon>Saccharomycotina</taxon>
        <taxon>Saccharomycetes</taxon>
        <taxon>Saccharomycetales</taxon>
        <taxon>Saccharomycetaceae</taxon>
        <taxon>Arxiozyma</taxon>
    </lineage>
</organism>
<dbReference type="GO" id="GO:0008157">
    <property type="term" value="F:protein phosphatase 1 binding"/>
    <property type="evidence" value="ECO:0007669"/>
    <property type="project" value="TreeGrafter"/>
</dbReference>
<dbReference type="PANTHER" id="PTHR12307:SF36">
    <property type="entry name" value="GLYCOGEN-BINDING SUBUNIT 76A"/>
    <property type="match status" value="1"/>
</dbReference>
<dbReference type="InterPro" id="IPR050782">
    <property type="entry name" value="PP1_regulatory_subunit_3"/>
</dbReference>
<evidence type="ECO:0000256" key="1">
    <source>
        <dbReference type="SAM" id="MobiDB-lite"/>
    </source>
</evidence>
<feature type="region of interest" description="Disordered" evidence="1">
    <location>
        <begin position="1"/>
        <end position="52"/>
    </location>
</feature>
<dbReference type="EMBL" id="JAWIZZ010000006">
    <property type="protein sequence ID" value="KAK5782346.1"/>
    <property type="molecule type" value="Genomic_DNA"/>
</dbReference>
<feature type="compositionally biased region" description="Low complexity" evidence="1">
    <location>
        <begin position="410"/>
        <end position="425"/>
    </location>
</feature>
<feature type="compositionally biased region" description="Low complexity" evidence="1">
    <location>
        <begin position="257"/>
        <end position="272"/>
    </location>
</feature>
<gene>
    <name evidence="3" type="ORF">RI543_000282</name>
</gene>
<feature type="region of interest" description="Disordered" evidence="1">
    <location>
        <begin position="110"/>
        <end position="138"/>
    </location>
</feature>
<feature type="compositionally biased region" description="Basic and acidic residues" evidence="1">
    <location>
        <begin position="1"/>
        <end position="18"/>
    </location>
</feature>
<dbReference type="InterPro" id="IPR005036">
    <property type="entry name" value="CBM21_dom"/>
</dbReference>
<evidence type="ECO:0000259" key="2">
    <source>
        <dbReference type="PROSITE" id="PS51159"/>
    </source>
</evidence>
<reference evidence="4" key="1">
    <citation type="submission" date="2023-07" db="EMBL/GenBank/DDBJ databases">
        <title>A draft genome of Kazachstania heterogenica Y-27499.</title>
        <authorList>
            <person name="Donic C."/>
            <person name="Kralova J.S."/>
            <person name="Fidel L."/>
            <person name="Ben-Dor S."/>
            <person name="Jung S."/>
        </authorList>
    </citation>
    <scope>NUCLEOTIDE SEQUENCE [LARGE SCALE GENOMIC DNA]</scope>
    <source>
        <strain evidence="4">Y27499</strain>
    </source>
</reference>
<evidence type="ECO:0000313" key="4">
    <source>
        <dbReference type="Proteomes" id="UP001306508"/>
    </source>
</evidence>
<dbReference type="Proteomes" id="UP001306508">
    <property type="component" value="Unassembled WGS sequence"/>
</dbReference>
<comment type="caution">
    <text evidence="3">The sequence shown here is derived from an EMBL/GenBank/DDBJ whole genome shotgun (WGS) entry which is preliminary data.</text>
</comment>
<feature type="domain" description="CBM21" evidence="2">
    <location>
        <begin position="546"/>
        <end position="661"/>
    </location>
</feature>
<dbReference type="PROSITE" id="PS51159">
    <property type="entry name" value="CBM21"/>
    <property type="match status" value="1"/>
</dbReference>
<dbReference type="AlphaFoldDB" id="A0AAN7W6I1"/>
<dbReference type="InterPro" id="IPR038175">
    <property type="entry name" value="CBM21_dom_sf"/>
</dbReference>
<name>A0AAN7W6I1_9SACH</name>
<accession>A0AAN7W6I1</accession>
<keyword evidence="4" id="KW-1185">Reference proteome</keyword>
<protein>
    <recommendedName>
        <fullName evidence="2">CBM21 domain-containing protein</fullName>
    </recommendedName>
</protein>
<proteinExistence type="predicted"/>
<dbReference type="Pfam" id="PF03370">
    <property type="entry name" value="CBM_21"/>
    <property type="match status" value="1"/>
</dbReference>
<dbReference type="GO" id="GO:0000164">
    <property type="term" value="C:protein phosphatase type 1 complex"/>
    <property type="evidence" value="ECO:0007669"/>
    <property type="project" value="TreeGrafter"/>
</dbReference>
<dbReference type="GO" id="GO:0005979">
    <property type="term" value="P:regulation of glycogen biosynthetic process"/>
    <property type="evidence" value="ECO:0007669"/>
    <property type="project" value="TreeGrafter"/>
</dbReference>
<sequence length="673" mass="76624">MGEDVTKNRNINKDKSIENCDSFNRSANRSHNQTPSHSTFSHVIGSSNHSKADAHKFLRKISSESKLPLKANKSKGDNNNSLQPGIISNHHFSSVSNSRSNFISPFISPSNSNLTPPSSSSSTFSYNNNDNDNDNNNTKEIYSLKFLHKPQRVKQFNSARFPEEILQRNTDLNKQITLDLPPLSPKSALPTDQVDPLNNINYTINSYENYENDAFNYLNNDSSDSFLNLNTPVYKKSGELVKSSLKRRSKSLPSTPAAAAAGAANGFNSNSGKQPVLLRSKSVHFDQRAPVKYFISDESPMNVYSKDEFEDMLKFNLLNKAKKLGQVAKLNNNNSDDNNENVDESAEEDLLIKFKKLLLEEKRHLLQRDQPVDKESVSEEETSMTKNSDDKEKPLRKSKRFQGIASKQKNPNQLDDNNTVNNNNNNDHDDNDNDNGNSSRQIDIDRVLQSRISKIPSETKITIDSLMLNNDDLSNTNNSIREIIKVKSKKKVLNKMRTNKVVGLYNQNFPILSNKNPKSLKLNIFVSLSQDKKVFLQEISLHIHQRNFMSPNFKTIGSATNTTRYIIGKVMVKNIYYDKRVTVRYTWNNWNTINEVECLWLSNGDSVLPGTNMDVFHFLIADTNKIDTVGKLEFCICYVTRNDRERLEFWDNNDGKNYKVEVVMNGFNNPFTL</sequence>
<evidence type="ECO:0000313" key="3">
    <source>
        <dbReference type="EMBL" id="KAK5782346.1"/>
    </source>
</evidence>
<feature type="region of interest" description="Disordered" evidence="1">
    <location>
        <begin position="245"/>
        <end position="272"/>
    </location>
</feature>
<dbReference type="GO" id="GO:2001069">
    <property type="term" value="F:glycogen binding"/>
    <property type="evidence" value="ECO:0007669"/>
    <property type="project" value="TreeGrafter"/>
</dbReference>
<feature type="region of interest" description="Disordered" evidence="1">
    <location>
        <begin position="64"/>
        <end position="86"/>
    </location>
</feature>
<dbReference type="PANTHER" id="PTHR12307">
    <property type="entry name" value="PROTEIN PHOSPHATASE 1 REGULATORY SUBUNIT"/>
    <property type="match status" value="1"/>
</dbReference>
<feature type="region of interest" description="Disordered" evidence="1">
    <location>
        <begin position="369"/>
        <end position="443"/>
    </location>
</feature>